<accession>G3P937</accession>
<dbReference type="Bgee" id="ENSGACG00000010664">
    <property type="expression patterns" value="Expressed in testis and 9 other cell types or tissues"/>
</dbReference>
<name>G3P937_GASAC</name>
<evidence type="ECO:0000313" key="2">
    <source>
        <dbReference type="Ensembl" id="ENSGACP00000014111.1"/>
    </source>
</evidence>
<reference evidence="2" key="2">
    <citation type="submission" date="2024-04" db="UniProtKB">
        <authorList>
            <consortium name="Ensembl"/>
        </authorList>
    </citation>
    <scope>IDENTIFICATION</scope>
</reference>
<sequence>MDRIPLAADAEDVHLGSDWTGVLARLQGCVRIDFWERRAGGRVLGPARPTGTVATGASACVTASVGSAVWLQVGLVPGLCPPVRTQRLVSSLPLTPSRPCSKYAASQASRCPVAWTPPSAVVKVTDDGVGRSPSAQGLGHLLLPKAALCPRTSSTPSASRATLQPAPPSATPACLGPTLWAAGKISARIIRPGSILTPSVKKCTASLLERCSRATWWLFRRLNTKWASTSTTCAKRTSCWMDPRRSPACQTGAGVRPRHTAERAASSPLSEAAW</sequence>
<feature type="region of interest" description="Disordered" evidence="1">
    <location>
        <begin position="249"/>
        <end position="274"/>
    </location>
</feature>
<dbReference type="Ensembl" id="ENSGACT00000014136.1">
    <property type="protein sequence ID" value="ENSGACP00000014111.1"/>
    <property type="gene ID" value="ENSGACG00000010664.1"/>
</dbReference>
<dbReference type="AlphaFoldDB" id="G3P937"/>
<organism evidence="2">
    <name type="scientific">Gasterosteus aculeatus</name>
    <name type="common">Three-spined stickleback</name>
    <dbReference type="NCBI Taxonomy" id="69293"/>
    <lineage>
        <taxon>Eukaryota</taxon>
        <taxon>Metazoa</taxon>
        <taxon>Chordata</taxon>
        <taxon>Craniata</taxon>
        <taxon>Vertebrata</taxon>
        <taxon>Euteleostomi</taxon>
        <taxon>Actinopterygii</taxon>
        <taxon>Neopterygii</taxon>
        <taxon>Teleostei</taxon>
        <taxon>Neoteleostei</taxon>
        <taxon>Acanthomorphata</taxon>
        <taxon>Eupercaria</taxon>
        <taxon>Perciformes</taxon>
        <taxon>Cottioidei</taxon>
        <taxon>Gasterosteales</taxon>
        <taxon>Gasterosteidae</taxon>
        <taxon>Gasterosteus</taxon>
    </lineage>
</organism>
<evidence type="ECO:0000256" key="1">
    <source>
        <dbReference type="SAM" id="MobiDB-lite"/>
    </source>
</evidence>
<proteinExistence type="predicted"/>
<reference evidence="2" key="1">
    <citation type="submission" date="2006-01" db="EMBL/GenBank/DDBJ databases">
        <authorList>
            <person name="Lindblad-Toh K."/>
            <person name="Mauceli E."/>
            <person name="Grabherr M."/>
            <person name="Chang J.L."/>
            <person name="Lander E.S."/>
        </authorList>
    </citation>
    <scope>NUCLEOTIDE SEQUENCE [LARGE SCALE GENOMIC DNA]</scope>
</reference>
<protein>
    <submittedName>
        <fullName evidence="2">Ntl-dependent gene 5</fullName>
    </submittedName>
</protein>